<keyword evidence="16" id="KW-1185">Reference proteome</keyword>
<comment type="cofactor">
    <cofactor evidence="1">
        <name>Mg(2+)</name>
        <dbReference type="ChEBI" id="CHEBI:18420"/>
    </cofactor>
</comment>
<dbReference type="SUPFAM" id="SSF47807">
    <property type="entry name" value="5' to 3' exonuclease, C-terminal subdomain"/>
    <property type="match status" value="1"/>
</dbReference>
<evidence type="ECO:0000256" key="12">
    <source>
        <dbReference type="SAM" id="MobiDB-lite"/>
    </source>
</evidence>
<dbReference type="GO" id="GO:0005634">
    <property type="term" value="C:nucleus"/>
    <property type="evidence" value="ECO:0007669"/>
    <property type="project" value="UniProtKB-SubCell"/>
</dbReference>
<sequence>MGVTGLWSVVDGVGHPINLETLNNKVIAIDLSLWVNQAIKGFRHRNGQPVDNAHVLGLFHRVCKLLFYRIKPVFVFDGMCPQLKRNTIAKRAEQRVKAVDKSRESSVKVLHKYLSSQLSSSSAKQLLSSESLPSLESSLYPMPDNSDFKICEELNELNESDKDDSEGDSESDDDSNRPVAHSYRNIQNLDLIDVNSEEIKSLPLDIRYEVLTELKAKYKGYRNQELMPTESNDFSKYQMQKLLKKRKLQSKIEQTISELNGQHSEEVIEKFDKKDFYFESQSTAGRLMSDENTRFVFIKKSQTTSSLMSTEGKNLETKMTAITAQIPSTSKSSVTDILHDINSGHSDDKELDIKSKSCEIQPPIDSNLFTKIKTVIEVSSDSDNDFVEVCPPSDTSLCQSLDSSLKETETLELNQKSSQLIEEDDSFDSFDASDDICIDFNTQTMSLPEKNQLSVETEKTPNQSEPSTSQAMLSDSISREELMESIRDVNKQNRMANQTTDTMMSDCQELLKLFGIPFIVSPTEAEAQCAALEMLGLTDGTITDDSDVLLFGAQTVYKNFFTSSKFVELFKSVDIESRYGLSRSSMICIALLCGSDYTDGVDGVGAVTAAEILSEFPGNGLKPLKCKDKRPENSIRAKFLKIRLNDSFPNRVIFDAYMSPTVDNSKEKFLWSMPQLEELRRYASLRFGWSSTKTDSILLPVLKKSQMTIDNYFKVQVQPKDTAILSKRLNTAINKLRGKESESTANPLVSNKTNALSQKVKNQRTKRKTNVNKSKPIARGKKVLKSTARHQTPQEVNLSESSTDSE</sequence>
<evidence type="ECO:0000256" key="4">
    <source>
        <dbReference type="ARBA" id="ARBA00022722"/>
    </source>
</evidence>
<keyword evidence="6" id="KW-0255">Endonuclease</keyword>
<feature type="compositionally biased region" description="Polar residues" evidence="12">
    <location>
        <begin position="789"/>
        <end position="806"/>
    </location>
</feature>
<evidence type="ECO:0000256" key="3">
    <source>
        <dbReference type="ARBA" id="ARBA00005283"/>
    </source>
</evidence>
<protein>
    <submittedName>
        <fullName evidence="15">Uncharacterized protein</fullName>
    </submittedName>
</protein>
<dbReference type="SMART" id="SM00484">
    <property type="entry name" value="XPGI"/>
    <property type="match status" value="1"/>
</dbReference>
<feature type="region of interest" description="Disordered" evidence="12">
    <location>
        <begin position="448"/>
        <end position="475"/>
    </location>
</feature>
<dbReference type="Gene3D" id="3.40.50.1010">
    <property type="entry name" value="5'-nuclease"/>
    <property type="match status" value="2"/>
</dbReference>
<dbReference type="OrthoDB" id="31113at2759"/>
<keyword evidence="7" id="KW-0227">DNA damage</keyword>
<feature type="domain" description="XPG N-terminal" evidence="14">
    <location>
        <begin position="1"/>
        <end position="98"/>
    </location>
</feature>
<dbReference type="GO" id="GO:0003697">
    <property type="term" value="F:single-stranded DNA binding"/>
    <property type="evidence" value="ECO:0007669"/>
    <property type="project" value="InterPro"/>
</dbReference>
<keyword evidence="10" id="KW-0234">DNA repair</keyword>
<evidence type="ECO:0000256" key="6">
    <source>
        <dbReference type="ARBA" id="ARBA00022759"/>
    </source>
</evidence>
<dbReference type="GO" id="GO:0004520">
    <property type="term" value="F:DNA endonuclease activity"/>
    <property type="evidence" value="ECO:0007669"/>
    <property type="project" value="TreeGrafter"/>
</dbReference>
<evidence type="ECO:0000256" key="10">
    <source>
        <dbReference type="ARBA" id="ARBA00023204"/>
    </source>
</evidence>
<evidence type="ECO:0000259" key="13">
    <source>
        <dbReference type="SMART" id="SM00484"/>
    </source>
</evidence>
<dbReference type="Proteomes" id="UP000759131">
    <property type="component" value="Unassembled WGS sequence"/>
</dbReference>
<dbReference type="PROSITE" id="PS00841">
    <property type="entry name" value="XPG_1"/>
    <property type="match status" value="1"/>
</dbReference>
<feature type="compositionally biased region" description="Basic residues" evidence="12">
    <location>
        <begin position="761"/>
        <end position="788"/>
    </location>
</feature>
<dbReference type="InterPro" id="IPR029060">
    <property type="entry name" value="PIN-like_dom_sf"/>
</dbReference>
<feature type="region of interest" description="Disordered" evidence="12">
    <location>
        <begin position="738"/>
        <end position="806"/>
    </location>
</feature>
<evidence type="ECO:0000256" key="8">
    <source>
        <dbReference type="ARBA" id="ARBA00022801"/>
    </source>
</evidence>
<dbReference type="Pfam" id="PF00752">
    <property type="entry name" value="XPG_N"/>
    <property type="match status" value="1"/>
</dbReference>
<dbReference type="GO" id="GO:0046872">
    <property type="term" value="F:metal ion binding"/>
    <property type="evidence" value="ECO:0007669"/>
    <property type="project" value="UniProtKB-KW"/>
</dbReference>
<feature type="compositionally biased region" description="Polar residues" evidence="12">
    <location>
        <begin position="743"/>
        <end position="760"/>
    </location>
</feature>
<dbReference type="EMBL" id="OC874931">
    <property type="protein sequence ID" value="CAD7638035.1"/>
    <property type="molecule type" value="Genomic_DNA"/>
</dbReference>
<feature type="compositionally biased region" description="Acidic residues" evidence="12">
    <location>
        <begin position="158"/>
        <end position="173"/>
    </location>
</feature>
<dbReference type="InterPro" id="IPR006084">
    <property type="entry name" value="XPG/Rad2"/>
</dbReference>
<keyword evidence="4" id="KW-0540">Nuclease</keyword>
<accession>A0A7R9LAZ1</accession>
<dbReference type="InterPro" id="IPR019974">
    <property type="entry name" value="XPG_CS"/>
</dbReference>
<evidence type="ECO:0000313" key="16">
    <source>
        <dbReference type="Proteomes" id="UP000759131"/>
    </source>
</evidence>
<evidence type="ECO:0000256" key="9">
    <source>
        <dbReference type="ARBA" id="ARBA00022842"/>
    </source>
</evidence>
<feature type="region of interest" description="Disordered" evidence="12">
    <location>
        <begin position="158"/>
        <end position="182"/>
    </location>
</feature>
<dbReference type="SUPFAM" id="SSF88723">
    <property type="entry name" value="PIN domain-like"/>
    <property type="match status" value="1"/>
</dbReference>
<dbReference type="GO" id="GO:0006289">
    <property type="term" value="P:nucleotide-excision repair"/>
    <property type="evidence" value="ECO:0007669"/>
    <property type="project" value="InterPro"/>
</dbReference>
<dbReference type="PRINTS" id="PR00853">
    <property type="entry name" value="XPGRADSUPER"/>
</dbReference>
<evidence type="ECO:0000313" key="15">
    <source>
        <dbReference type="EMBL" id="CAD7638035.1"/>
    </source>
</evidence>
<evidence type="ECO:0000259" key="14">
    <source>
        <dbReference type="SMART" id="SM00485"/>
    </source>
</evidence>
<dbReference type="SMART" id="SM00485">
    <property type="entry name" value="XPGN"/>
    <property type="match status" value="1"/>
</dbReference>
<dbReference type="Gene3D" id="1.10.150.20">
    <property type="entry name" value="5' to 3' exonuclease, C-terminal subdomain"/>
    <property type="match status" value="1"/>
</dbReference>
<evidence type="ECO:0000256" key="11">
    <source>
        <dbReference type="ARBA" id="ARBA00023242"/>
    </source>
</evidence>
<feature type="non-terminal residue" evidence="15">
    <location>
        <position position="1"/>
    </location>
</feature>
<organism evidence="15">
    <name type="scientific">Medioppia subpectinata</name>
    <dbReference type="NCBI Taxonomy" id="1979941"/>
    <lineage>
        <taxon>Eukaryota</taxon>
        <taxon>Metazoa</taxon>
        <taxon>Ecdysozoa</taxon>
        <taxon>Arthropoda</taxon>
        <taxon>Chelicerata</taxon>
        <taxon>Arachnida</taxon>
        <taxon>Acari</taxon>
        <taxon>Acariformes</taxon>
        <taxon>Sarcoptiformes</taxon>
        <taxon>Oribatida</taxon>
        <taxon>Brachypylina</taxon>
        <taxon>Oppioidea</taxon>
        <taxon>Oppiidae</taxon>
        <taxon>Medioppia</taxon>
    </lineage>
</organism>
<evidence type="ECO:0000256" key="2">
    <source>
        <dbReference type="ARBA" id="ARBA00004123"/>
    </source>
</evidence>
<dbReference type="PRINTS" id="PR00066">
    <property type="entry name" value="XRODRMPGMNTG"/>
</dbReference>
<dbReference type="AlphaFoldDB" id="A0A7R9LAZ1"/>
<comment type="subcellular location">
    <subcellularLocation>
        <location evidence="2">Nucleus</location>
    </subcellularLocation>
</comment>
<keyword evidence="5" id="KW-0479">Metal-binding</keyword>
<dbReference type="PANTHER" id="PTHR16171:SF7">
    <property type="entry name" value="DNA REPAIR PROTEIN RAD2"/>
    <property type="match status" value="1"/>
</dbReference>
<dbReference type="InterPro" id="IPR006086">
    <property type="entry name" value="XPG-I_dom"/>
</dbReference>
<evidence type="ECO:0000256" key="7">
    <source>
        <dbReference type="ARBA" id="ARBA00022763"/>
    </source>
</evidence>
<dbReference type="Pfam" id="PF00867">
    <property type="entry name" value="XPG_I"/>
    <property type="match status" value="1"/>
</dbReference>
<gene>
    <name evidence="15" type="ORF">OSB1V03_LOCUS17211</name>
</gene>
<dbReference type="CDD" id="cd09868">
    <property type="entry name" value="PIN_XPG_RAD2"/>
    <property type="match status" value="2"/>
</dbReference>
<keyword evidence="8" id="KW-0378">Hydrolase</keyword>
<dbReference type="SMART" id="SM00279">
    <property type="entry name" value="HhH2"/>
    <property type="match status" value="1"/>
</dbReference>
<dbReference type="InterPro" id="IPR006085">
    <property type="entry name" value="XPG_DNA_repair_N"/>
</dbReference>
<dbReference type="InterPro" id="IPR036279">
    <property type="entry name" value="5-3_exonuclease_C_sf"/>
</dbReference>
<reference evidence="15" key="1">
    <citation type="submission" date="2020-11" db="EMBL/GenBank/DDBJ databases">
        <authorList>
            <person name="Tran Van P."/>
        </authorList>
    </citation>
    <scope>NUCLEOTIDE SEQUENCE</scope>
</reference>
<feature type="domain" description="XPG-I" evidence="13">
    <location>
        <begin position="512"/>
        <end position="581"/>
    </location>
</feature>
<name>A0A7R9LAZ1_9ACAR</name>
<dbReference type="InterPro" id="IPR001044">
    <property type="entry name" value="XPG/Rad2_eukaryotes"/>
</dbReference>
<dbReference type="InterPro" id="IPR008918">
    <property type="entry name" value="HhH2"/>
</dbReference>
<keyword evidence="11" id="KW-0539">Nucleus</keyword>
<dbReference type="GO" id="GO:0016788">
    <property type="term" value="F:hydrolase activity, acting on ester bonds"/>
    <property type="evidence" value="ECO:0007669"/>
    <property type="project" value="InterPro"/>
</dbReference>
<dbReference type="EMBL" id="CAJPIZ010020356">
    <property type="protein sequence ID" value="CAG2117258.1"/>
    <property type="molecule type" value="Genomic_DNA"/>
</dbReference>
<keyword evidence="9" id="KW-0460">Magnesium</keyword>
<dbReference type="PANTHER" id="PTHR16171">
    <property type="entry name" value="DNA REPAIR PROTEIN COMPLEMENTING XP-G CELLS-RELATED"/>
    <property type="match status" value="1"/>
</dbReference>
<comment type="similarity">
    <text evidence="3">Belongs to the XPG/RAD2 endonuclease family. XPG subfamily.</text>
</comment>
<proteinExistence type="inferred from homology"/>
<evidence type="ECO:0000256" key="1">
    <source>
        <dbReference type="ARBA" id="ARBA00001946"/>
    </source>
</evidence>
<evidence type="ECO:0000256" key="5">
    <source>
        <dbReference type="ARBA" id="ARBA00022723"/>
    </source>
</evidence>